<sequence>MANDGESADDNVGNMQPLLAALTFNFLKRKSSINTIVNAPKRGFPSRVSEHWSVAFGQLSAPLPHSQLHTTLDDIDSSSEQHKSISINAISSTRVPTHNLNNLFEAALHLQTFQDNSLESLKIPGTQNQTVLGIRQDTCLPYQFHFGLSSNKCYTFLQWMSYVTDSVTMMLGKTNCSRTGRRAKERKLDQQERKRERESEDKARLAARRQQQQQQPTQKQQEQKQQPKARQLQHNRCNQATNVAHYRDFHRNHQHLHA</sequence>
<dbReference type="AlphaFoldDB" id="Q6II43"/>
<reference evidence="2" key="1">
    <citation type="journal article" date="2003" name="Genome Biol.">
        <title>An integrated gene annotation and transcriptional profiling approach towards the full gene content of the Drosophila genome.</title>
        <authorList>
            <person name="Hild M."/>
            <person name="Beckmann B."/>
            <person name="Haas S.A."/>
            <person name="Koch B."/>
            <person name="Solovyev V."/>
            <person name="Busold C."/>
            <person name="Fellenberg K."/>
            <person name="Boutros M."/>
            <person name="Vingron M."/>
            <person name="Sauer F."/>
            <person name="Hoheisel J.D."/>
            <person name="Paro R."/>
        </authorList>
    </citation>
    <scope>NUCLEOTIDE SEQUENCE</scope>
</reference>
<protein>
    <submittedName>
        <fullName evidence="2">HDC19808</fullName>
    </submittedName>
</protein>
<evidence type="ECO:0000313" key="2">
    <source>
        <dbReference type="EMBL" id="DAA03423.1"/>
    </source>
</evidence>
<feature type="compositionally biased region" description="Basic and acidic residues" evidence="1">
    <location>
        <begin position="186"/>
        <end position="204"/>
    </location>
</feature>
<evidence type="ECO:0000256" key="1">
    <source>
        <dbReference type="SAM" id="MobiDB-lite"/>
    </source>
</evidence>
<accession>Q6II43</accession>
<name>Q6II43_DROME</name>
<feature type="compositionally biased region" description="Low complexity" evidence="1">
    <location>
        <begin position="208"/>
        <end position="232"/>
    </location>
</feature>
<dbReference type="EMBL" id="BK003223">
    <property type="protein sequence ID" value="DAA03423.1"/>
    <property type="molecule type" value="Genomic_DNA"/>
</dbReference>
<organism evidence="2">
    <name type="scientific">Drosophila melanogaster</name>
    <name type="common">Fruit fly</name>
    <dbReference type="NCBI Taxonomy" id="7227"/>
    <lineage>
        <taxon>Eukaryota</taxon>
        <taxon>Metazoa</taxon>
        <taxon>Ecdysozoa</taxon>
        <taxon>Arthropoda</taxon>
        <taxon>Hexapoda</taxon>
        <taxon>Insecta</taxon>
        <taxon>Pterygota</taxon>
        <taxon>Neoptera</taxon>
        <taxon>Endopterygota</taxon>
        <taxon>Diptera</taxon>
        <taxon>Brachycera</taxon>
        <taxon>Muscomorpha</taxon>
        <taxon>Ephydroidea</taxon>
        <taxon>Drosophilidae</taxon>
        <taxon>Drosophila</taxon>
        <taxon>Sophophora</taxon>
    </lineage>
</organism>
<feature type="region of interest" description="Disordered" evidence="1">
    <location>
        <begin position="177"/>
        <end position="233"/>
    </location>
</feature>
<gene>
    <name evidence="2" type="ORF">HDC19808</name>
</gene>
<proteinExistence type="predicted"/>